<dbReference type="Pfam" id="PF00583">
    <property type="entry name" value="Acetyltransf_1"/>
    <property type="match status" value="1"/>
</dbReference>
<accession>A0A1J1AAN1</accession>
<feature type="domain" description="N-acetyltransferase" evidence="3">
    <location>
        <begin position="3"/>
        <end position="159"/>
    </location>
</feature>
<dbReference type="PANTHER" id="PTHR43877">
    <property type="entry name" value="AMINOALKYLPHOSPHONATE N-ACETYLTRANSFERASE-RELATED-RELATED"/>
    <property type="match status" value="1"/>
</dbReference>
<dbReference type="InterPro" id="IPR050832">
    <property type="entry name" value="Bact_Acetyltransf"/>
</dbReference>
<dbReference type="GeneID" id="30417261"/>
<dbReference type="InterPro" id="IPR000182">
    <property type="entry name" value="GNAT_dom"/>
</dbReference>
<dbReference type="EMBL" id="CP016804">
    <property type="protein sequence ID" value="APE95198.1"/>
    <property type="molecule type" value="Genomic_DNA"/>
</dbReference>
<reference evidence="5" key="1">
    <citation type="submission" date="2016-08" db="EMBL/GenBank/DDBJ databases">
        <title>Discovery of first anaerobic lithoheterotrophic haloarchae widely represented in hypersaline habitats.</title>
        <authorList>
            <person name="Sorokin D.Y."/>
            <person name="Kublanov I.V."/>
            <person name="Roman P."/>
            <person name="Sinninghe Damste J.S."/>
            <person name="Golyshin P.N."/>
            <person name="Rojo D."/>
            <person name="Ciordia S."/>
            <person name="Mena Md.C."/>
            <person name="Ferrer M."/>
            <person name="Smedile F."/>
            <person name="Messina E."/>
            <person name="La Cono V."/>
            <person name="Yakimov M.M."/>
        </authorList>
    </citation>
    <scope>NUCLEOTIDE SEQUENCE [LARGE SCALE GENOMIC DNA]</scope>
    <source>
        <strain evidence="5">HSR6</strain>
    </source>
</reference>
<dbReference type="Gene3D" id="3.40.630.30">
    <property type="match status" value="1"/>
</dbReference>
<dbReference type="CDD" id="cd04301">
    <property type="entry name" value="NAT_SF"/>
    <property type="match status" value="1"/>
</dbReference>
<dbReference type="PROSITE" id="PS51186">
    <property type="entry name" value="GNAT"/>
    <property type="match status" value="1"/>
</dbReference>
<gene>
    <name evidence="4" type="ORF">HSR6_0740</name>
</gene>
<evidence type="ECO:0000259" key="3">
    <source>
        <dbReference type="PROSITE" id="PS51186"/>
    </source>
</evidence>
<evidence type="ECO:0000256" key="2">
    <source>
        <dbReference type="ARBA" id="ARBA00023315"/>
    </source>
</evidence>
<dbReference type="Proteomes" id="UP000186165">
    <property type="component" value="Chromosome"/>
</dbReference>
<sequence>MRVSVTPAESDALDAVLECWIDLVEGQRAYGSHIEGETNREAARDLLGQYIAGEMLAVARPADESADEIIGFVMFYRDRGLFEESVPRGVIENVYVVPSARGNGVGSALMDYAETELADRGVEVVGLSAMAENRTAREWYRSRGYEEHRVVMERQLDDH</sequence>
<organism evidence="4 5">
    <name type="scientific">Halodesulfurarchaeum formicicum</name>
    <dbReference type="NCBI Taxonomy" id="1873524"/>
    <lineage>
        <taxon>Archaea</taxon>
        <taxon>Methanobacteriati</taxon>
        <taxon>Methanobacteriota</taxon>
        <taxon>Stenosarchaea group</taxon>
        <taxon>Halobacteria</taxon>
        <taxon>Halobacteriales</taxon>
        <taxon>Halobacteriaceae</taxon>
        <taxon>Halodesulfurarchaeum</taxon>
    </lineage>
</organism>
<proteinExistence type="predicted"/>
<dbReference type="PANTHER" id="PTHR43877:SF2">
    <property type="entry name" value="AMINOALKYLPHOSPHONATE N-ACETYLTRANSFERASE-RELATED"/>
    <property type="match status" value="1"/>
</dbReference>
<evidence type="ECO:0000313" key="5">
    <source>
        <dbReference type="Proteomes" id="UP000186165"/>
    </source>
</evidence>
<keyword evidence="1" id="KW-0808">Transferase</keyword>
<protein>
    <submittedName>
        <fullName evidence="4">Sporulation regulator-like protein</fullName>
    </submittedName>
</protein>
<dbReference type="RefSeq" id="WP_071932833.1">
    <property type="nucleotide sequence ID" value="NZ_CP016804.1"/>
</dbReference>
<name>A0A1J1AAN1_9EURY</name>
<evidence type="ECO:0000313" key="4">
    <source>
        <dbReference type="EMBL" id="APE95198.1"/>
    </source>
</evidence>
<dbReference type="InterPro" id="IPR016181">
    <property type="entry name" value="Acyl_CoA_acyltransferase"/>
</dbReference>
<dbReference type="GO" id="GO:0016747">
    <property type="term" value="F:acyltransferase activity, transferring groups other than amino-acyl groups"/>
    <property type="evidence" value="ECO:0007669"/>
    <property type="project" value="InterPro"/>
</dbReference>
<dbReference type="OrthoDB" id="38613at2157"/>
<evidence type="ECO:0000256" key="1">
    <source>
        <dbReference type="ARBA" id="ARBA00022679"/>
    </source>
</evidence>
<dbReference type="KEGG" id="hhsr:HSR6_0740"/>
<keyword evidence="2" id="KW-0012">Acyltransferase</keyword>
<keyword evidence="5" id="KW-1185">Reference proteome</keyword>
<dbReference type="AlphaFoldDB" id="A0A1J1AAN1"/>
<dbReference type="SUPFAM" id="SSF55729">
    <property type="entry name" value="Acyl-CoA N-acyltransferases (Nat)"/>
    <property type="match status" value="1"/>
</dbReference>